<dbReference type="Proteomes" id="UP000717696">
    <property type="component" value="Unassembled WGS sequence"/>
</dbReference>
<dbReference type="AlphaFoldDB" id="A0A9P9IIJ5"/>
<organism evidence="1 2">
    <name type="scientific">Dactylonectria estremocensis</name>
    <dbReference type="NCBI Taxonomy" id="1079267"/>
    <lineage>
        <taxon>Eukaryota</taxon>
        <taxon>Fungi</taxon>
        <taxon>Dikarya</taxon>
        <taxon>Ascomycota</taxon>
        <taxon>Pezizomycotina</taxon>
        <taxon>Sordariomycetes</taxon>
        <taxon>Hypocreomycetidae</taxon>
        <taxon>Hypocreales</taxon>
        <taxon>Nectriaceae</taxon>
        <taxon>Dactylonectria</taxon>
    </lineage>
</organism>
<proteinExistence type="predicted"/>
<gene>
    <name evidence="1" type="ORF">B0J13DRAFT_531523</name>
</gene>
<reference evidence="1" key="1">
    <citation type="journal article" date="2021" name="Nat. Commun.">
        <title>Genetic determinants of endophytism in the Arabidopsis root mycobiome.</title>
        <authorList>
            <person name="Mesny F."/>
            <person name="Miyauchi S."/>
            <person name="Thiergart T."/>
            <person name="Pickel B."/>
            <person name="Atanasova L."/>
            <person name="Karlsson M."/>
            <person name="Huettel B."/>
            <person name="Barry K.W."/>
            <person name="Haridas S."/>
            <person name="Chen C."/>
            <person name="Bauer D."/>
            <person name="Andreopoulos W."/>
            <person name="Pangilinan J."/>
            <person name="LaButti K."/>
            <person name="Riley R."/>
            <person name="Lipzen A."/>
            <person name="Clum A."/>
            <person name="Drula E."/>
            <person name="Henrissat B."/>
            <person name="Kohler A."/>
            <person name="Grigoriev I.V."/>
            <person name="Martin F.M."/>
            <person name="Hacquard S."/>
        </authorList>
    </citation>
    <scope>NUCLEOTIDE SEQUENCE</scope>
    <source>
        <strain evidence="1">MPI-CAGE-AT-0021</strain>
    </source>
</reference>
<evidence type="ECO:0000313" key="2">
    <source>
        <dbReference type="Proteomes" id="UP000717696"/>
    </source>
</evidence>
<dbReference type="OrthoDB" id="5132307at2759"/>
<keyword evidence="2" id="KW-1185">Reference proteome</keyword>
<sequence>MTTIRLERDASMMVLDSPDFICHTGLPNPQATAPKESEATATDGITHRDVQVTNVFKYVEDMITSNTMERQFVRLVWIRLTTILDRFDEVIKSDRRTRRLDKNQGKRNASIAIKIHQESISAQRSAIKWRRRIARRWTLLTNGSPFLAIALSHRAETLINTKATS</sequence>
<evidence type="ECO:0000313" key="1">
    <source>
        <dbReference type="EMBL" id="KAH7123408.1"/>
    </source>
</evidence>
<accession>A0A9P9IIJ5</accession>
<name>A0A9P9IIJ5_9HYPO</name>
<comment type="caution">
    <text evidence="1">The sequence shown here is derived from an EMBL/GenBank/DDBJ whole genome shotgun (WGS) entry which is preliminary data.</text>
</comment>
<protein>
    <submittedName>
        <fullName evidence="1">Uncharacterized protein</fullName>
    </submittedName>
</protein>
<dbReference type="EMBL" id="JAGMUU010000025">
    <property type="protein sequence ID" value="KAH7123408.1"/>
    <property type="molecule type" value="Genomic_DNA"/>
</dbReference>